<evidence type="ECO:0000256" key="1">
    <source>
        <dbReference type="SAM" id="Phobius"/>
    </source>
</evidence>
<organism evidence="2 3">
    <name type="scientific">Neocallimastix californiae</name>
    <dbReference type="NCBI Taxonomy" id="1754190"/>
    <lineage>
        <taxon>Eukaryota</taxon>
        <taxon>Fungi</taxon>
        <taxon>Fungi incertae sedis</taxon>
        <taxon>Chytridiomycota</taxon>
        <taxon>Chytridiomycota incertae sedis</taxon>
        <taxon>Neocallimastigomycetes</taxon>
        <taxon>Neocallimastigales</taxon>
        <taxon>Neocallimastigaceae</taxon>
        <taxon>Neocallimastix</taxon>
    </lineage>
</organism>
<sequence>MDISLNLELSNYSTIKPVNKIVRKIFNNSLKSFKSIPIGSIEEIINTFKKDEELLSKTYDISPDYNLSEIKKIKNDIENSTEKNSIIIERKSYQRVQLLCYVITFIFIIILVEIPFSVKVVNIENSINLLFNMSSVKSYIYNICIYSYETLIQDRSAYFPGESEIYLSTNIENLIMRSNQIFKNSETISLIEFDSLSDYLFRFTCKTDENKCQNFNNYKDIFLNENYIKAPINTLIYEYVARSSAILYENKIKENKEEEKINEIYKEHDVVQKNAKAILKEFQSNEVIEYLSITTEYLTDALESIENILQKDLSNNIKNVYYPLLIILFTSGMIINIIIFRILIKKFIKAKIKEIDELIYIIFFAPDNIINISPKFKKFIETGEYDL</sequence>
<feature type="transmembrane region" description="Helical" evidence="1">
    <location>
        <begin position="98"/>
        <end position="118"/>
    </location>
</feature>
<dbReference type="Proteomes" id="UP000193920">
    <property type="component" value="Unassembled WGS sequence"/>
</dbReference>
<keyword evidence="1" id="KW-1133">Transmembrane helix</keyword>
<keyword evidence="1" id="KW-0472">Membrane</keyword>
<protein>
    <submittedName>
        <fullName evidence="2">Uncharacterized protein</fullName>
    </submittedName>
</protein>
<keyword evidence="1" id="KW-0812">Transmembrane</keyword>
<reference evidence="2 3" key="1">
    <citation type="submission" date="2016-08" db="EMBL/GenBank/DDBJ databases">
        <title>A Parts List for Fungal Cellulosomes Revealed by Comparative Genomics.</title>
        <authorList>
            <consortium name="DOE Joint Genome Institute"/>
            <person name="Haitjema C.H."/>
            <person name="Gilmore S.P."/>
            <person name="Henske J.K."/>
            <person name="Solomon K.V."/>
            <person name="De Groot R."/>
            <person name="Kuo A."/>
            <person name="Mondo S.J."/>
            <person name="Salamov A.A."/>
            <person name="Labutti K."/>
            <person name="Zhao Z."/>
            <person name="Chiniquy J."/>
            <person name="Barry K."/>
            <person name="Brewer H.M."/>
            <person name="Purvine S.O."/>
            <person name="Wright A.T."/>
            <person name="Boxma B."/>
            <person name="Van Alen T."/>
            <person name="Hackstein J.H."/>
            <person name="Baker S.E."/>
            <person name="Grigoriev I.V."/>
            <person name="O'Malley M.A."/>
        </authorList>
    </citation>
    <scope>NUCLEOTIDE SEQUENCE [LARGE SCALE GENOMIC DNA]</scope>
    <source>
        <strain evidence="2 3">G1</strain>
    </source>
</reference>
<dbReference type="OrthoDB" id="10479264at2759"/>
<accession>A0A1Y2BAL8</accession>
<keyword evidence="3" id="KW-1185">Reference proteome</keyword>
<proteinExistence type="predicted"/>
<gene>
    <name evidence="2" type="ORF">LY90DRAFT_673604</name>
</gene>
<evidence type="ECO:0000313" key="2">
    <source>
        <dbReference type="EMBL" id="ORY31892.1"/>
    </source>
</evidence>
<dbReference type="AlphaFoldDB" id="A0A1Y2BAL8"/>
<evidence type="ECO:0000313" key="3">
    <source>
        <dbReference type="Proteomes" id="UP000193920"/>
    </source>
</evidence>
<feature type="transmembrane region" description="Helical" evidence="1">
    <location>
        <begin position="320"/>
        <end position="344"/>
    </location>
</feature>
<comment type="caution">
    <text evidence="2">The sequence shown here is derived from an EMBL/GenBank/DDBJ whole genome shotgun (WGS) entry which is preliminary data.</text>
</comment>
<dbReference type="EMBL" id="MCOG01000167">
    <property type="protein sequence ID" value="ORY31892.1"/>
    <property type="molecule type" value="Genomic_DNA"/>
</dbReference>
<name>A0A1Y2BAL8_9FUNG</name>